<organism evidence="2 3">
    <name type="scientific">Chondromyces apiculatus DSM 436</name>
    <dbReference type="NCBI Taxonomy" id="1192034"/>
    <lineage>
        <taxon>Bacteria</taxon>
        <taxon>Pseudomonadati</taxon>
        <taxon>Myxococcota</taxon>
        <taxon>Polyangia</taxon>
        <taxon>Polyangiales</taxon>
        <taxon>Polyangiaceae</taxon>
        <taxon>Chondromyces</taxon>
    </lineage>
</organism>
<dbReference type="AlphaFoldDB" id="A0A017TIA0"/>
<gene>
    <name evidence="2" type="ORF">CAP_4977</name>
</gene>
<evidence type="ECO:0000313" key="3">
    <source>
        <dbReference type="Proteomes" id="UP000019678"/>
    </source>
</evidence>
<accession>A0A017TIA0</accession>
<keyword evidence="3" id="KW-1185">Reference proteome</keyword>
<dbReference type="EMBL" id="ASRX01000004">
    <property type="protein sequence ID" value="EYF08361.1"/>
    <property type="molecule type" value="Genomic_DNA"/>
</dbReference>
<comment type="caution">
    <text evidence="2">The sequence shown here is derived from an EMBL/GenBank/DDBJ whole genome shotgun (WGS) entry which is preliminary data.</text>
</comment>
<reference evidence="2 3" key="1">
    <citation type="submission" date="2013-05" db="EMBL/GenBank/DDBJ databases">
        <title>Genome assembly of Chondromyces apiculatus DSM 436.</title>
        <authorList>
            <person name="Sharma G."/>
            <person name="Khatri I."/>
            <person name="Kaur C."/>
            <person name="Mayilraj S."/>
            <person name="Subramanian S."/>
        </authorList>
    </citation>
    <scope>NUCLEOTIDE SEQUENCE [LARGE SCALE GENOMIC DNA]</scope>
    <source>
        <strain evidence="2 3">DSM 436</strain>
    </source>
</reference>
<dbReference type="STRING" id="1192034.CAP_4977"/>
<evidence type="ECO:0000256" key="1">
    <source>
        <dbReference type="SAM" id="MobiDB-lite"/>
    </source>
</evidence>
<proteinExistence type="predicted"/>
<dbReference type="Proteomes" id="UP000019678">
    <property type="component" value="Unassembled WGS sequence"/>
</dbReference>
<feature type="region of interest" description="Disordered" evidence="1">
    <location>
        <begin position="1"/>
        <end position="22"/>
    </location>
</feature>
<sequence length="46" mass="5189">MQQAFQGLEKGRAGGRGTKARAAFRELDPRRLHARTGIHRGCRSPW</sequence>
<protein>
    <submittedName>
        <fullName evidence="2">Uncharacterized protein</fullName>
    </submittedName>
</protein>
<name>A0A017TIA0_9BACT</name>
<evidence type="ECO:0000313" key="2">
    <source>
        <dbReference type="EMBL" id="EYF08361.1"/>
    </source>
</evidence>